<keyword evidence="3" id="KW-1185">Reference proteome</keyword>
<accession>A0ABY0HA62</accession>
<name>A0ABY0HA62_9PEZI</name>
<feature type="signal peptide" evidence="1">
    <location>
        <begin position="1"/>
        <end position="16"/>
    </location>
</feature>
<dbReference type="Proteomes" id="UP000294003">
    <property type="component" value="Unassembled WGS sequence"/>
</dbReference>
<proteinExistence type="predicted"/>
<evidence type="ECO:0000313" key="2">
    <source>
        <dbReference type="EMBL" id="RYO85431.1"/>
    </source>
</evidence>
<feature type="chain" id="PRO_5045227268" evidence="1">
    <location>
        <begin position="17"/>
        <end position="90"/>
    </location>
</feature>
<sequence length="90" mass="9915">MHALALLTTLATAVIGADPIPRFDEHFVSEDSAKQAPAFNLSACCYHHKQLPRVGTPGNGGLAYSARRTFDHFNTIIVRRDDHGFIPRIT</sequence>
<comment type="caution">
    <text evidence="2">The sequence shown here is derived from an EMBL/GenBank/DDBJ whole genome shotgun (WGS) entry which is preliminary data.</text>
</comment>
<keyword evidence="1" id="KW-0732">Signal</keyword>
<organism evidence="2 3">
    <name type="scientific">Monosporascus cannonballus</name>
    <dbReference type="NCBI Taxonomy" id="155416"/>
    <lineage>
        <taxon>Eukaryota</taxon>
        <taxon>Fungi</taxon>
        <taxon>Dikarya</taxon>
        <taxon>Ascomycota</taxon>
        <taxon>Pezizomycotina</taxon>
        <taxon>Sordariomycetes</taxon>
        <taxon>Xylariomycetidae</taxon>
        <taxon>Xylariales</taxon>
        <taxon>Xylariales incertae sedis</taxon>
        <taxon>Monosporascus</taxon>
    </lineage>
</organism>
<gene>
    <name evidence="2" type="ORF">DL762_005205</name>
</gene>
<evidence type="ECO:0000313" key="3">
    <source>
        <dbReference type="Proteomes" id="UP000294003"/>
    </source>
</evidence>
<protein>
    <submittedName>
        <fullName evidence="2">Uncharacterized protein</fullName>
    </submittedName>
</protein>
<evidence type="ECO:0000256" key="1">
    <source>
        <dbReference type="SAM" id="SignalP"/>
    </source>
</evidence>
<dbReference type="EMBL" id="QJNS01000137">
    <property type="protein sequence ID" value="RYO85431.1"/>
    <property type="molecule type" value="Genomic_DNA"/>
</dbReference>
<reference evidence="2 3" key="1">
    <citation type="submission" date="2018-06" db="EMBL/GenBank/DDBJ databases">
        <title>Complete Genomes of Monosporascus.</title>
        <authorList>
            <person name="Robinson A.J."/>
            <person name="Natvig D.O."/>
        </authorList>
    </citation>
    <scope>NUCLEOTIDE SEQUENCE [LARGE SCALE GENOMIC DNA]</scope>
    <source>
        <strain evidence="2 3">CBS 609.92</strain>
    </source>
</reference>